<protein>
    <submittedName>
        <fullName evidence="1">Uncharacterized protein</fullName>
    </submittedName>
</protein>
<evidence type="ECO:0000313" key="2">
    <source>
        <dbReference type="Proteomes" id="UP000644610"/>
    </source>
</evidence>
<proteinExistence type="predicted"/>
<name>A0A8J3XJT6_9ACTN</name>
<keyword evidence="2" id="KW-1185">Reference proteome</keyword>
<comment type="caution">
    <text evidence="1">The sequence shown here is derived from an EMBL/GenBank/DDBJ whole genome shotgun (WGS) entry which is preliminary data.</text>
</comment>
<sequence>MPKHPKNVISWRKPFTLFLGIVLAAMLVVIAHPASAGALTIRSATLTTPGWSTPIEVSAASDSPITKITARLRLSNSGEPFATVEDFALVSGTVTDGVWRTTQPVTLKMGLTDIGVEVTDASGATVTRQSAGRFDLRGTTRFSEVSISPSTLDADHDTVTYAGQLLVYDGLVSREVGVPGATICLNLNGACVGYGTTDSEGRFSSRAHLYIRGSDTNMIEGDAYASYSGGPQYFRADSTRSHLKVRTQQTRLSVGFSSLPKVIGTTVLVKGRLERKKADGQWTGAAGQDVTIYAYDPDPDNGKWIDFGKAHTRSDGSYSKSVVVPQAGQWFVDFSAPPILNRDGVYVLGPYASSSGGFKDVVYSSYRTSFSRFTMSPNPAGKGAQITANAVLTRRTATGAAVPVKTGYVDLQFSKDKKHWSPAGQSTPGANGQLKIRATAVSSGYWRLLFRSLGDDRNLESVSAIAHATVKYRTAISSLNAKPEPVHKGKTITVSGVLKRYTSAWHPLKAKVNIYFRAHGSKTWSYVGAAAPDIHGKWHKGFKARKDGTWMAKYPGTSVYLPATSAQDYVDVR</sequence>
<gene>
    <name evidence="1" type="ORF">Psi02_09960</name>
</gene>
<accession>A0A8J3XJT6</accession>
<evidence type="ECO:0000313" key="1">
    <source>
        <dbReference type="EMBL" id="GII44572.1"/>
    </source>
</evidence>
<dbReference type="AlphaFoldDB" id="A0A8J3XJT6"/>
<dbReference type="EMBL" id="BOOQ01000003">
    <property type="protein sequence ID" value="GII44572.1"/>
    <property type="molecule type" value="Genomic_DNA"/>
</dbReference>
<dbReference type="Proteomes" id="UP000644610">
    <property type="component" value="Unassembled WGS sequence"/>
</dbReference>
<organism evidence="1 2">
    <name type="scientific">Planotetraspora silvatica</name>
    <dbReference type="NCBI Taxonomy" id="234614"/>
    <lineage>
        <taxon>Bacteria</taxon>
        <taxon>Bacillati</taxon>
        <taxon>Actinomycetota</taxon>
        <taxon>Actinomycetes</taxon>
        <taxon>Streptosporangiales</taxon>
        <taxon>Streptosporangiaceae</taxon>
        <taxon>Planotetraspora</taxon>
    </lineage>
</organism>
<reference evidence="1" key="1">
    <citation type="submission" date="2021-01" db="EMBL/GenBank/DDBJ databases">
        <title>Whole genome shotgun sequence of Planotetraspora silvatica NBRC 100141.</title>
        <authorList>
            <person name="Komaki H."/>
            <person name="Tamura T."/>
        </authorList>
    </citation>
    <scope>NUCLEOTIDE SEQUENCE</scope>
    <source>
        <strain evidence="1">NBRC 100141</strain>
    </source>
</reference>